<dbReference type="CDD" id="cd07302">
    <property type="entry name" value="CHD"/>
    <property type="match status" value="1"/>
</dbReference>
<keyword evidence="7 8" id="KW-0456">Lyase</keyword>
<dbReference type="Proteomes" id="UP000502823">
    <property type="component" value="Unassembled WGS sequence"/>
</dbReference>
<feature type="non-terminal residue" evidence="11">
    <location>
        <position position="1"/>
    </location>
</feature>
<dbReference type="InterPro" id="IPR050401">
    <property type="entry name" value="Cyclic_nucleotide_synthase"/>
</dbReference>
<dbReference type="OrthoDB" id="1890790at2759"/>
<gene>
    <name evidence="11" type="ORF">Cfor_10716</name>
</gene>
<evidence type="ECO:0000256" key="7">
    <source>
        <dbReference type="ARBA" id="ARBA00023239"/>
    </source>
</evidence>
<keyword evidence="6" id="KW-0325">Glycoprotein</keyword>
<dbReference type="PROSITE" id="PS50125">
    <property type="entry name" value="GUANYLATE_CYCLASE_2"/>
    <property type="match status" value="1"/>
</dbReference>
<evidence type="ECO:0000259" key="10">
    <source>
        <dbReference type="PROSITE" id="PS50125"/>
    </source>
</evidence>
<comment type="similarity">
    <text evidence="8">Belongs to the adenylyl cyclase class-4/guanylyl cyclase family.</text>
</comment>
<evidence type="ECO:0000256" key="3">
    <source>
        <dbReference type="ARBA" id="ARBA00022741"/>
    </source>
</evidence>
<evidence type="ECO:0000256" key="6">
    <source>
        <dbReference type="ARBA" id="ARBA00023180"/>
    </source>
</evidence>
<feature type="transmembrane region" description="Helical" evidence="9">
    <location>
        <begin position="366"/>
        <end position="386"/>
    </location>
</feature>
<evidence type="ECO:0000313" key="11">
    <source>
        <dbReference type="EMBL" id="GFG28588.1"/>
    </source>
</evidence>
<dbReference type="GO" id="GO:0005886">
    <property type="term" value="C:plasma membrane"/>
    <property type="evidence" value="ECO:0007669"/>
    <property type="project" value="TreeGrafter"/>
</dbReference>
<dbReference type="InterPro" id="IPR029787">
    <property type="entry name" value="Nucleotide_cyclase"/>
</dbReference>
<evidence type="ECO:0000256" key="2">
    <source>
        <dbReference type="ARBA" id="ARBA00022692"/>
    </source>
</evidence>
<dbReference type="InterPro" id="IPR018297">
    <property type="entry name" value="A/G_cyclase_CS"/>
</dbReference>
<dbReference type="EMBL" id="BLKM01000075">
    <property type="protein sequence ID" value="GFG28588.1"/>
    <property type="molecule type" value="Genomic_DNA"/>
</dbReference>
<dbReference type="AlphaFoldDB" id="A0A6L2PE01"/>
<keyword evidence="3" id="KW-0547">Nucleotide-binding</keyword>
<dbReference type="SUPFAM" id="SSF55073">
    <property type="entry name" value="Nucleotide cyclase"/>
    <property type="match status" value="1"/>
</dbReference>
<dbReference type="PROSITE" id="PS00452">
    <property type="entry name" value="GUANYLATE_CYCLASE_1"/>
    <property type="match status" value="1"/>
</dbReference>
<dbReference type="PANTHER" id="PTHR11920:SF501">
    <property type="entry name" value="GUANYLATE CYCLASE 32E"/>
    <property type="match status" value="1"/>
</dbReference>
<evidence type="ECO:0000256" key="5">
    <source>
        <dbReference type="ARBA" id="ARBA00023136"/>
    </source>
</evidence>
<dbReference type="Gene3D" id="6.10.250.780">
    <property type="match status" value="1"/>
</dbReference>
<dbReference type="SMART" id="SM00044">
    <property type="entry name" value="CYCc"/>
    <property type="match status" value="1"/>
</dbReference>
<protein>
    <recommendedName>
        <fullName evidence="10">Guanylate cyclase domain-containing protein</fullName>
    </recommendedName>
</protein>
<evidence type="ECO:0000313" key="12">
    <source>
        <dbReference type="Proteomes" id="UP000502823"/>
    </source>
</evidence>
<dbReference type="GO" id="GO:0001653">
    <property type="term" value="F:peptide receptor activity"/>
    <property type="evidence" value="ECO:0007669"/>
    <property type="project" value="TreeGrafter"/>
</dbReference>
<name>A0A6L2PE01_COPFO</name>
<comment type="caution">
    <text evidence="11">The sequence shown here is derived from an EMBL/GenBank/DDBJ whole genome shotgun (WGS) entry which is preliminary data.</text>
</comment>
<proteinExistence type="inferred from homology"/>
<dbReference type="GO" id="GO:0007168">
    <property type="term" value="P:receptor guanylyl cyclase signaling pathway"/>
    <property type="evidence" value="ECO:0007669"/>
    <property type="project" value="TreeGrafter"/>
</dbReference>
<feature type="domain" description="Guanylate cyclase" evidence="10">
    <location>
        <begin position="445"/>
        <end position="581"/>
    </location>
</feature>
<feature type="transmembrane region" description="Helical" evidence="9">
    <location>
        <begin position="54"/>
        <end position="78"/>
    </location>
</feature>
<sequence>AMSPATNADDSGNCLSPVTDSTVEGPISPALRVCCFRIDPCSTTGKRAYLLQMIILPFIPIAALIVQNCCTMVSVTIANRDAMEMNKQVNVCQVTQNKNDLKTGIGLTVEIVELLTTLQFERGQVAYCIFTDGNRTNLHSVFKETNEKLAKLYWQNWKDVFKDGGNFERHMSDFSYLIAILYSRRRNVSHSDDSAIREMNWYNKANKYVLDQLSNVIRETSVSGVWRLLIAYKNILCAVENFSIATVYGLYYFGRGRLGLENFSMFVHYDSLAEDYLVATQHFSLVIYEEYKTFQQNFPLFDNMSVRRLEIYSNEQRSPDFLVADEYYSVMSRFLVELGRYQQKIHYLIRYEKMYLDMNHASHEQAVAIVILVIVLTISPVIIILVRHATQTIQTFAGTLIRCTSELKCEKRKSDHLLFQMLPPPVVKQLKQQRQVPAESFESVTIYFSDIVGFTELSAVSSPMQVVNMLNALYRLFDFRIQKYDVYKVETIGDAYMVVSGLPQRNGKSSENSNRHSGEIATMSLDLLHGVRHFVIHHRPGEKLQIRIGINTGPCVAGVVGTTMPRYCLFGDTINTASRMESTGEDFTNDKHFGLVNICPTKLEKNRAADWKEEDRSTIIPITYGRSFQHLSTADHPSMGESGTHKLTGFDNLRIKLYNSELLTIMSVLIRKEYHKKQQHYSYLL</sequence>
<evidence type="ECO:0000256" key="4">
    <source>
        <dbReference type="ARBA" id="ARBA00022989"/>
    </source>
</evidence>
<dbReference type="FunCoup" id="A0A6L2PE01">
    <property type="interactions" value="3"/>
</dbReference>
<evidence type="ECO:0000256" key="9">
    <source>
        <dbReference type="SAM" id="Phobius"/>
    </source>
</evidence>
<keyword evidence="12" id="KW-1185">Reference proteome</keyword>
<dbReference type="GO" id="GO:0004016">
    <property type="term" value="F:adenylate cyclase activity"/>
    <property type="evidence" value="ECO:0007669"/>
    <property type="project" value="TreeGrafter"/>
</dbReference>
<dbReference type="GO" id="GO:0035556">
    <property type="term" value="P:intracellular signal transduction"/>
    <property type="evidence" value="ECO:0007669"/>
    <property type="project" value="InterPro"/>
</dbReference>
<dbReference type="InParanoid" id="A0A6L2PE01"/>
<dbReference type="Gene3D" id="3.30.70.1230">
    <property type="entry name" value="Nucleotide cyclase"/>
    <property type="match status" value="1"/>
</dbReference>
<keyword evidence="4 9" id="KW-1133">Transmembrane helix</keyword>
<keyword evidence="2 9" id="KW-0812">Transmembrane</keyword>
<dbReference type="FunFam" id="3.30.70.1230:FF:000030">
    <property type="entry name" value="Si:ch211-215j19.12"/>
    <property type="match status" value="1"/>
</dbReference>
<evidence type="ECO:0000256" key="8">
    <source>
        <dbReference type="RuleBase" id="RU000405"/>
    </source>
</evidence>
<reference evidence="12" key="1">
    <citation type="submission" date="2020-01" db="EMBL/GenBank/DDBJ databases">
        <title>Draft genome sequence of the Termite Coptotermes fromosanus.</title>
        <authorList>
            <person name="Itakura S."/>
            <person name="Yosikawa Y."/>
            <person name="Umezawa K."/>
        </authorList>
    </citation>
    <scope>NUCLEOTIDE SEQUENCE [LARGE SCALE GENOMIC DNA]</scope>
</reference>
<dbReference type="InterPro" id="IPR001054">
    <property type="entry name" value="A/G_cyclase"/>
</dbReference>
<dbReference type="GO" id="GO:0004383">
    <property type="term" value="F:guanylate cyclase activity"/>
    <property type="evidence" value="ECO:0007669"/>
    <property type="project" value="TreeGrafter"/>
</dbReference>
<dbReference type="Pfam" id="PF00211">
    <property type="entry name" value="Guanylate_cyc"/>
    <property type="match status" value="1"/>
</dbReference>
<dbReference type="GO" id="GO:0000166">
    <property type="term" value="F:nucleotide binding"/>
    <property type="evidence" value="ECO:0007669"/>
    <property type="project" value="UniProtKB-KW"/>
</dbReference>
<dbReference type="PANTHER" id="PTHR11920">
    <property type="entry name" value="GUANYLYL CYCLASE"/>
    <property type="match status" value="1"/>
</dbReference>
<comment type="subcellular location">
    <subcellularLocation>
        <location evidence="1">Membrane</location>
    </subcellularLocation>
</comment>
<keyword evidence="5 9" id="KW-0472">Membrane</keyword>
<evidence type="ECO:0000256" key="1">
    <source>
        <dbReference type="ARBA" id="ARBA00004370"/>
    </source>
</evidence>
<dbReference type="Pfam" id="PF08376">
    <property type="entry name" value="NIT"/>
    <property type="match status" value="1"/>
</dbReference>
<organism evidence="11 12">
    <name type="scientific">Coptotermes formosanus</name>
    <name type="common">Formosan subterranean termite</name>
    <dbReference type="NCBI Taxonomy" id="36987"/>
    <lineage>
        <taxon>Eukaryota</taxon>
        <taxon>Metazoa</taxon>
        <taxon>Ecdysozoa</taxon>
        <taxon>Arthropoda</taxon>
        <taxon>Hexapoda</taxon>
        <taxon>Insecta</taxon>
        <taxon>Pterygota</taxon>
        <taxon>Neoptera</taxon>
        <taxon>Polyneoptera</taxon>
        <taxon>Dictyoptera</taxon>
        <taxon>Blattodea</taxon>
        <taxon>Blattoidea</taxon>
        <taxon>Termitoidae</taxon>
        <taxon>Rhinotermitidae</taxon>
        <taxon>Coptotermes</taxon>
    </lineage>
</organism>
<accession>A0A6L2PE01</accession>
<dbReference type="InterPro" id="IPR013587">
    <property type="entry name" value="Nitrate/nitrite_sensing"/>
</dbReference>